<organism evidence="1 2">
    <name type="scientific">Podila minutissima</name>
    <dbReference type="NCBI Taxonomy" id="64525"/>
    <lineage>
        <taxon>Eukaryota</taxon>
        <taxon>Fungi</taxon>
        <taxon>Fungi incertae sedis</taxon>
        <taxon>Mucoromycota</taxon>
        <taxon>Mortierellomycotina</taxon>
        <taxon>Mortierellomycetes</taxon>
        <taxon>Mortierellales</taxon>
        <taxon>Mortierellaceae</taxon>
        <taxon>Podila</taxon>
    </lineage>
</organism>
<reference evidence="1" key="1">
    <citation type="journal article" date="2020" name="Fungal Divers.">
        <title>Resolving the Mortierellaceae phylogeny through synthesis of multi-gene phylogenetics and phylogenomics.</title>
        <authorList>
            <person name="Vandepol N."/>
            <person name="Liber J."/>
            <person name="Desiro A."/>
            <person name="Na H."/>
            <person name="Kennedy M."/>
            <person name="Barry K."/>
            <person name="Grigoriev I.V."/>
            <person name="Miller A.N."/>
            <person name="O'Donnell K."/>
            <person name="Stajich J.E."/>
            <person name="Bonito G."/>
        </authorList>
    </citation>
    <scope>NUCLEOTIDE SEQUENCE</scope>
    <source>
        <strain evidence="1">NVP1</strain>
    </source>
</reference>
<keyword evidence="2" id="KW-1185">Reference proteome</keyword>
<feature type="non-terminal residue" evidence="1">
    <location>
        <position position="1"/>
    </location>
</feature>
<dbReference type="AlphaFoldDB" id="A0A9P5VGA8"/>
<accession>A0A9P5VGA8</accession>
<comment type="caution">
    <text evidence="1">The sequence shown here is derived from an EMBL/GenBank/DDBJ whole genome shotgun (WGS) entry which is preliminary data.</text>
</comment>
<name>A0A9P5VGA8_9FUNG</name>
<sequence>PEFEGQMTKIMAVDSTVEPRSLYWTQLVNRVGDEQYVEENVGASSKMQYPPPI</sequence>
<evidence type="ECO:0000313" key="2">
    <source>
        <dbReference type="Proteomes" id="UP000696485"/>
    </source>
</evidence>
<protein>
    <submittedName>
        <fullName evidence="1">Uncharacterized protein</fullName>
    </submittedName>
</protein>
<dbReference type="EMBL" id="JAAAUY010002041">
    <property type="protein sequence ID" value="KAF9315899.1"/>
    <property type="molecule type" value="Genomic_DNA"/>
</dbReference>
<evidence type="ECO:0000313" key="1">
    <source>
        <dbReference type="EMBL" id="KAF9315899.1"/>
    </source>
</evidence>
<dbReference type="Proteomes" id="UP000696485">
    <property type="component" value="Unassembled WGS sequence"/>
</dbReference>
<gene>
    <name evidence="1" type="ORF">BG006_003680</name>
</gene>
<proteinExistence type="predicted"/>